<dbReference type="AlphaFoldDB" id="A0A3P3DVA4"/>
<evidence type="ECO:0000256" key="3">
    <source>
        <dbReference type="ARBA" id="ARBA00023004"/>
    </source>
</evidence>
<feature type="domain" description="4Fe-4S ferredoxin-type" evidence="5">
    <location>
        <begin position="517"/>
        <end position="546"/>
    </location>
</feature>
<gene>
    <name evidence="6" type="ORF">EG244_01870</name>
</gene>
<proteinExistence type="predicted"/>
<dbReference type="RefSeq" id="WP_124963307.1">
    <property type="nucleotide sequence ID" value="NZ_RRAZ01000002.1"/>
</dbReference>
<dbReference type="PANTHER" id="PTHR43687">
    <property type="entry name" value="ADENYLYLSULFATE REDUCTASE, BETA SUBUNIT"/>
    <property type="match status" value="1"/>
</dbReference>
<dbReference type="Proteomes" id="UP000282125">
    <property type="component" value="Unassembled WGS sequence"/>
</dbReference>
<keyword evidence="4" id="KW-0411">Iron-sulfur</keyword>
<dbReference type="InterPro" id="IPR017900">
    <property type="entry name" value="4Fe4S_Fe_S_CS"/>
</dbReference>
<dbReference type="PROSITE" id="PS51379">
    <property type="entry name" value="4FE4S_FER_2"/>
    <property type="match status" value="3"/>
</dbReference>
<protein>
    <submittedName>
        <fullName evidence="6">4Fe-4S dicluster domain-containing protein</fullName>
    </submittedName>
</protein>
<keyword evidence="7" id="KW-1185">Reference proteome</keyword>
<evidence type="ECO:0000313" key="6">
    <source>
        <dbReference type="EMBL" id="RRH78217.1"/>
    </source>
</evidence>
<keyword evidence="2" id="KW-0479">Metal-binding</keyword>
<dbReference type="Gene3D" id="3.30.70.20">
    <property type="match status" value="2"/>
</dbReference>
<name>A0A3P3DVA4_9RHOB</name>
<dbReference type="PANTHER" id="PTHR43687:SF4">
    <property type="entry name" value="BLR5484 PROTEIN"/>
    <property type="match status" value="1"/>
</dbReference>
<accession>A0A3P3DVA4</accession>
<dbReference type="Pfam" id="PF12838">
    <property type="entry name" value="Fer4_7"/>
    <property type="match status" value="1"/>
</dbReference>
<evidence type="ECO:0000313" key="7">
    <source>
        <dbReference type="Proteomes" id="UP000282125"/>
    </source>
</evidence>
<evidence type="ECO:0000256" key="4">
    <source>
        <dbReference type="ARBA" id="ARBA00023014"/>
    </source>
</evidence>
<dbReference type="PROSITE" id="PS00198">
    <property type="entry name" value="4FE4S_FER_1"/>
    <property type="match status" value="3"/>
</dbReference>
<dbReference type="InterPro" id="IPR050572">
    <property type="entry name" value="Fe-S_Ferredoxin"/>
</dbReference>
<evidence type="ECO:0000256" key="1">
    <source>
        <dbReference type="ARBA" id="ARBA00022485"/>
    </source>
</evidence>
<evidence type="ECO:0000256" key="2">
    <source>
        <dbReference type="ARBA" id="ARBA00022723"/>
    </source>
</evidence>
<dbReference type="EMBL" id="RRAZ01000002">
    <property type="protein sequence ID" value="RRH78217.1"/>
    <property type="molecule type" value="Genomic_DNA"/>
</dbReference>
<keyword evidence="1" id="KW-0004">4Fe-4S</keyword>
<sequence length="656" mass="68590">MTRHSACSLTCNCLGSLAPDEAALSRAGFAPEGGVATELCGQDLNLLSDAVGLALQEGRDLVIGCRRKEGLFRDLLAGSEIDLSPGFVDVHAHALWSDEAAAAGPKLAALHAKAAVELPPVKTVTYESQGVTLILGRDERALDLARALQGQLDVTVLLQPRAEALPRSGDAFPVAQGLVKKAEGWLGGFKLVIDAYALSPPAPRSGYSFGEGRDGAVSNCDLVIDLTGAAPLFSAHDLRPGYLRDDPARPGVVAELALKAAGMIGTFDKERYVSLNPGLCAHSRNRLSGCSNCVDLCPTGAITPGGDVVSIDPMICAGCGQCAAACPGGAISYDLPPVGTVAQQLRAMLTAYEAAGGTRQPVLLFADSKHGMALIELSARLGRGLPAHVLPFEVNELTRLGPDALAAALAWGADVLLLAPERPGHPLEGLEATLGLIGDLTGPMGYAADRLVLLQTDDPEVLERHLRQPRSGPNPAASRFLPPSDKRGLMLTALTELNRLAPAPQSRVPLAKGAPFGAVVLDTSACTLCMACAGACPAGALIDNPESPMLRFTESACLQCGICEATCPEKAITLTPQVDFTAWDQPKRVLHEEEPFCCTGCGTGFGTRSGIERIMAKLEGHWMFTGARGNTGISMLTLCEDCRVKRAAEAGFEAHH</sequence>
<organism evidence="6 7">
    <name type="scientific">Falsigemmobacter faecalis</name>
    <dbReference type="NCBI Taxonomy" id="2488730"/>
    <lineage>
        <taxon>Bacteria</taxon>
        <taxon>Pseudomonadati</taxon>
        <taxon>Pseudomonadota</taxon>
        <taxon>Alphaproteobacteria</taxon>
        <taxon>Rhodobacterales</taxon>
        <taxon>Paracoccaceae</taxon>
        <taxon>Falsigemmobacter</taxon>
    </lineage>
</organism>
<reference evidence="6 7" key="1">
    <citation type="submission" date="2018-11" db="EMBL/GenBank/DDBJ databases">
        <title>Gemmobacter sp. nov., YIM 102744-1 draft genome.</title>
        <authorList>
            <person name="Li G."/>
            <person name="Jiang Y."/>
        </authorList>
    </citation>
    <scope>NUCLEOTIDE SEQUENCE [LARGE SCALE GENOMIC DNA]</scope>
    <source>
        <strain evidence="6 7">YIM 102744-1</strain>
    </source>
</reference>
<dbReference type="OrthoDB" id="9800445at2"/>
<comment type="caution">
    <text evidence="6">The sequence shown here is derived from an EMBL/GenBank/DDBJ whole genome shotgun (WGS) entry which is preliminary data.</text>
</comment>
<dbReference type="GO" id="GO:0051539">
    <property type="term" value="F:4 iron, 4 sulfur cluster binding"/>
    <property type="evidence" value="ECO:0007669"/>
    <property type="project" value="UniProtKB-KW"/>
</dbReference>
<feature type="domain" description="4Fe-4S ferredoxin-type" evidence="5">
    <location>
        <begin position="548"/>
        <end position="577"/>
    </location>
</feature>
<keyword evidence="3" id="KW-0408">Iron</keyword>
<dbReference type="SUPFAM" id="SSF54862">
    <property type="entry name" value="4Fe-4S ferredoxins"/>
    <property type="match status" value="1"/>
</dbReference>
<dbReference type="InterPro" id="IPR017896">
    <property type="entry name" value="4Fe4S_Fe-S-bd"/>
</dbReference>
<dbReference type="GO" id="GO:0046872">
    <property type="term" value="F:metal ion binding"/>
    <property type="evidence" value="ECO:0007669"/>
    <property type="project" value="UniProtKB-KW"/>
</dbReference>
<feature type="domain" description="4Fe-4S ferredoxin-type" evidence="5">
    <location>
        <begin position="307"/>
        <end position="336"/>
    </location>
</feature>
<dbReference type="Pfam" id="PF13187">
    <property type="entry name" value="Fer4_9"/>
    <property type="match status" value="1"/>
</dbReference>
<evidence type="ECO:0000259" key="5">
    <source>
        <dbReference type="PROSITE" id="PS51379"/>
    </source>
</evidence>